<reference evidence="3 4" key="1">
    <citation type="submission" date="2017-04" db="EMBL/GenBank/DDBJ databases">
        <title>Draft genome sequence of Tuber borchii Vittad., a whitish edible truffle.</title>
        <authorList>
            <consortium name="DOE Joint Genome Institute"/>
            <person name="Murat C."/>
            <person name="Kuo A."/>
            <person name="Barry K.W."/>
            <person name="Clum A."/>
            <person name="Dockter R.B."/>
            <person name="Fauchery L."/>
            <person name="Iotti M."/>
            <person name="Kohler A."/>
            <person name="Labutti K."/>
            <person name="Lindquist E.A."/>
            <person name="Lipzen A."/>
            <person name="Ohm R.A."/>
            <person name="Wang M."/>
            <person name="Grigoriev I.V."/>
            <person name="Zambonelli A."/>
            <person name="Martin F.M."/>
        </authorList>
    </citation>
    <scope>NUCLEOTIDE SEQUENCE [LARGE SCALE GENOMIC DNA]</scope>
    <source>
        <strain evidence="3 4">Tbo3840</strain>
    </source>
</reference>
<dbReference type="Proteomes" id="UP000244722">
    <property type="component" value="Unassembled WGS sequence"/>
</dbReference>
<dbReference type="AlphaFoldDB" id="A0A2T7A7S7"/>
<evidence type="ECO:0000313" key="4">
    <source>
        <dbReference type="Proteomes" id="UP000244722"/>
    </source>
</evidence>
<proteinExistence type="predicted"/>
<name>A0A2T7A7S7_TUBBO</name>
<evidence type="ECO:0000313" key="3">
    <source>
        <dbReference type="EMBL" id="PUU83780.1"/>
    </source>
</evidence>
<dbReference type="OrthoDB" id="4768051at2759"/>
<feature type="transmembrane region" description="Helical" evidence="2">
    <location>
        <begin position="86"/>
        <end position="109"/>
    </location>
</feature>
<feature type="region of interest" description="Disordered" evidence="1">
    <location>
        <begin position="1"/>
        <end position="27"/>
    </location>
</feature>
<comment type="caution">
    <text evidence="3">The sequence shown here is derived from an EMBL/GenBank/DDBJ whole genome shotgun (WGS) entry which is preliminary data.</text>
</comment>
<keyword evidence="2" id="KW-0812">Transmembrane</keyword>
<evidence type="ECO:0000256" key="1">
    <source>
        <dbReference type="SAM" id="MobiDB-lite"/>
    </source>
</evidence>
<gene>
    <name evidence="3" type="ORF">B9Z19DRAFT_1172710</name>
</gene>
<feature type="transmembrane region" description="Helical" evidence="2">
    <location>
        <begin position="52"/>
        <end position="74"/>
    </location>
</feature>
<keyword evidence="2" id="KW-0472">Membrane</keyword>
<evidence type="ECO:0000256" key="2">
    <source>
        <dbReference type="SAM" id="Phobius"/>
    </source>
</evidence>
<keyword evidence="2" id="KW-1133">Transmembrane helix</keyword>
<dbReference type="EMBL" id="NESQ01000007">
    <property type="protein sequence ID" value="PUU83780.1"/>
    <property type="molecule type" value="Genomic_DNA"/>
</dbReference>
<feature type="transmembrane region" description="Helical" evidence="2">
    <location>
        <begin position="513"/>
        <end position="535"/>
    </location>
</feature>
<accession>A0A2T7A7S7</accession>
<sequence length="625" mass="69751">MPPHQTILNRFDTPQTSRDTGSTNESFTIGAKERPVKPFSSDSQPHRNLIALIWRFLLTFFSLVLLAISLWQFSKSQSLSKWEQRWFNMLSILFSGSGSLGLGSLLGYLGSMLRWPLLAQTMYKMQDVDSILGMSPPAGSLRLIKRHIRERISRTTFIVTAYLVTNVLGRLSVAIFGLAYNMMDKTGIEYPILATNWTSVSWAGNADTTTNQAVGLGQEATEGKDTTSIIIMLDNSSYSLSGLEISNSTLQVGTSAVNYSYQLKDFQEGYTILSNRTVHSTVKCTLIEVKQGKYWRWNNWNRTGPFNWGKGNDPKDVLSGVLSASNTSRSESLATDKRSVFPQEWVSPISLLDEEPKTSQIYIVCDKLAWECSPILTETTTRESHQIQLHERFFHPTKLYGLLGLGLDLGSNVYDGSVDNYLFYVDQPSTRAFSPNALDGLGRICLQNFTMPLNKTQWNSYTLWVSGLVARLPIVAIQHANTALPRYTRDTHSNQTAGTVYLHTTLEVNWNRVILIAVSITVGQILAILAVLYYCNGVYTRDDSHLATAELLKTIINRFDGGKLMTGEELAVSLDRALGASVSYGTRKGQDGGPPKVDLACGLNSDFPPFPRKGQFERKHTLKKR</sequence>
<protein>
    <submittedName>
        <fullName evidence="3">Uncharacterized protein</fullName>
    </submittedName>
</protein>
<feature type="transmembrane region" description="Helical" evidence="2">
    <location>
        <begin position="155"/>
        <end position="180"/>
    </location>
</feature>
<keyword evidence="4" id="KW-1185">Reference proteome</keyword>
<organism evidence="3 4">
    <name type="scientific">Tuber borchii</name>
    <name type="common">White truffle</name>
    <dbReference type="NCBI Taxonomy" id="42251"/>
    <lineage>
        <taxon>Eukaryota</taxon>
        <taxon>Fungi</taxon>
        <taxon>Dikarya</taxon>
        <taxon>Ascomycota</taxon>
        <taxon>Pezizomycotina</taxon>
        <taxon>Pezizomycetes</taxon>
        <taxon>Pezizales</taxon>
        <taxon>Tuberaceae</taxon>
        <taxon>Tuber</taxon>
    </lineage>
</organism>